<organism evidence="1 2">
    <name type="scientific">Ajellomyces capsulatus (strain G186AR / H82 / ATCC MYA-2454 / RMSCC 2432)</name>
    <name type="common">Darling's disease fungus</name>
    <name type="synonym">Histoplasma capsulatum</name>
    <dbReference type="NCBI Taxonomy" id="447093"/>
    <lineage>
        <taxon>Eukaryota</taxon>
        <taxon>Fungi</taxon>
        <taxon>Dikarya</taxon>
        <taxon>Ascomycota</taxon>
        <taxon>Pezizomycotina</taxon>
        <taxon>Eurotiomycetes</taxon>
        <taxon>Eurotiomycetidae</taxon>
        <taxon>Onygenales</taxon>
        <taxon>Ajellomycetaceae</taxon>
        <taxon>Histoplasma</taxon>
    </lineage>
</organism>
<dbReference type="RefSeq" id="XP_045284514.1">
    <property type="nucleotide sequence ID" value="XM_045435208.1"/>
</dbReference>
<accession>C0NXG7</accession>
<evidence type="ECO:0000313" key="2">
    <source>
        <dbReference type="Proteomes" id="UP000001631"/>
    </source>
</evidence>
<gene>
    <name evidence="1" type="ORF">HCBG_08159</name>
</gene>
<name>C0NXG7_AJECG</name>
<sequence>MSFMGGDKSDAALRFPSTGRDRRRWRVVNHLLGAGPTAEMEQPVPSTRWVSLQARTRERGLESLLLILDIPVAREDPADSSIGHYEPVEQIFIPFLSKKGQYMPKLCGGENIKTDIWQASIMVDEGLWNRA</sequence>
<reference evidence="1" key="1">
    <citation type="submission" date="2009-02" db="EMBL/GenBank/DDBJ databases">
        <title>The Genome Sequence of Ajellomyces capsulatus strain G186AR.</title>
        <authorList>
            <consortium name="The Broad Institute Genome Sequencing Platform"/>
            <person name="Champion M."/>
            <person name="Cuomo C."/>
            <person name="Ma L.-J."/>
            <person name="Henn M.R."/>
            <person name="Sil A."/>
            <person name="Goldman B."/>
            <person name="Young S.K."/>
            <person name="Kodira C.D."/>
            <person name="Zeng Q."/>
            <person name="Koehrsen M."/>
            <person name="Alvarado L."/>
            <person name="Berlin A."/>
            <person name="Borenstein D."/>
            <person name="Chen Z."/>
            <person name="Engels R."/>
            <person name="Freedman E."/>
            <person name="Gellesch M."/>
            <person name="Goldberg J."/>
            <person name="Griggs A."/>
            <person name="Gujja S."/>
            <person name="Heiman D."/>
            <person name="Hepburn T."/>
            <person name="Howarth C."/>
            <person name="Jen D."/>
            <person name="Larson L."/>
            <person name="Lewis B."/>
            <person name="Mehta T."/>
            <person name="Park D."/>
            <person name="Pearson M."/>
            <person name="Roberts A."/>
            <person name="Saif S."/>
            <person name="Shea T."/>
            <person name="Shenoy N."/>
            <person name="Sisk P."/>
            <person name="Stolte C."/>
            <person name="Sykes S."/>
            <person name="Walk T."/>
            <person name="White J."/>
            <person name="Yandava C."/>
            <person name="Klein B."/>
            <person name="McEwen J.G."/>
            <person name="Puccia R."/>
            <person name="Goldman G.H."/>
            <person name="Felipe M.S."/>
            <person name="Nino-Vega G."/>
            <person name="San-Blas G."/>
            <person name="Taylor J."/>
            <person name="Mendoza L."/>
            <person name="Galagan J."/>
            <person name="Nusbaum C."/>
            <person name="Birren B."/>
        </authorList>
    </citation>
    <scope>NUCLEOTIDE SEQUENCE</scope>
    <source>
        <strain evidence="1">G186AR</strain>
    </source>
</reference>
<keyword evidence="2" id="KW-1185">Reference proteome</keyword>
<dbReference type="AlphaFoldDB" id="C0NXG7"/>
<dbReference type="GeneID" id="69041175"/>
<dbReference type="HOGENOM" id="CLU_1926991_0_0_1"/>
<proteinExistence type="predicted"/>
<dbReference type="InParanoid" id="C0NXG7"/>
<evidence type="ECO:0000313" key="1">
    <source>
        <dbReference type="EMBL" id="EEH04033.1"/>
    </source>
</evidence>
<protein>
    <submittedName>
        <fullName evidence="1">Uncharacterized protein</fullName>
    </submittedName>
</protein>
<dbReference type="Proteomes" id="UP000001631">
    <property type="component" value="Unassembled WGS sequence"/>
</dbReference>
<dbReference type="EMBL" id="GG663375">
    <property type="protein sequence ID" value="EEH04033.1"/>
    <property type="molecule type" value="Genomic_DNA"/>
</dbReference>